<dbReference type="PANTHER" id="PTHR35011">
    <property type="entry name" value="2,3-DIKETO-L-GULONATE TRAP TRANSPORTER SMALL PERMEASE PROTEIN YIAM"/>
    <property type="match status" value="1"/>
</dbReference>
<dbReference type="InterPro" id="IPR055348">
    <property type="entry name" value="DctQ"/>
</dbReference>
<keyword evidence="4" id="KW-0997">Cell inner membrane</keyword>
<proteinExistence type="inferred from homology"/>
<evidence type="ECO:0000256" key="4">
    <source>
        <dbReference type="ARBA" id="ARBA00022519"/>
    </source>
</evidence>
<dbReference type="Proteomes" id="UP000013085">
    <property type="component" value="Unassembled WGS sequence"/>
</dbReference>
<dbReference type="GO" id="GO:0015740">
    <property type="term" value="P:C4-dicarboxylate transport"/>
    <property type="evidence" value="ECO:0007669"/>
    <property type="project" value="TreeGrafter"/>
</dbReference>
<keyword evidence="5 9" id="KW-0812">Transmembrane</keyword>
<evidence type="ECO:0000256" key="5">
    <source>
        <dbReference type="ARBA" id="ARBA00022692"/>
    </source>
</evidence>
<evidence type="ECO:0000259" key="10">
    <source>
        <dbReference type="Pfam" id="PF04290"/>
    </source>
</evidence>
<evidence type="ECO:0000313" key="12">
    <source>
        <dbReference type="Proteomes" id="UP000013085"/>
    </source>
</evidence>
<keyword evidence="2" id="KW-0813">Transport</keyword>
<dbReference type="InterPro" id="IPR007387">
    <property type="entry name" value="TRAP_DctQ"/>
</dbReference>
<dbReference type="RefSeq" id="WP_002587339.1">
    <property type="nucleotide sequence ID" value="NZ_KB850990.1"/>
</dbReference>
<dbReference type="GO" id="GO:0005886">
    <property type="term" value="C:plasma membrane"/>
    <property type="evidence" value="ECO:0007669"/>
    <property type="project" value="UniProtKB-SubCell"/>
</dbReference>
<evidence type="ECO:0000313" key="11">
    <source>
        <dbReference type="EMBL" id="ENZ08445.1"/>
    </source>
</evidence>
<protein>
    <recommendedName>
        <fullName evidence="10">Tripartite ATP-independent periplasmic transporters DctQ component domain-containing protein</fullName>
    </recommendedName>
</protein>
<dbReference type="AlphaFoldDB" id="A0A0E2H424"/>
<dbReference type="GeneID" id="57962073"/>
<evidence type="ECO:0000256" key="2">
    <source>
        <dbReference type="ARBA" id="ARBA00022448"/>
    </source>
</evidence>
<evidence type="ECO:0000256" key="9">
    <source>
        <dbReference type="SAM" id="Phobius"/>
    </source>
</evidence>
<keyword evidence="3" id="KW-1003">Cell membrane</keyword>
<feature type="transmembrane region" description="Helical" evidence="9">
    <location>
        <begin position="55"/>
        <end position="76"/>
    </location>
</feature>
<dbReference type="GO" id="GO:0022857">
    <property type="term" value="F:transmembrane transporter activity"/>
    <property type="evidence" value="ECO:0007669"/>
    <property type="project" value="TreeGrafter"/>
</dbReference>
<evidence type="ECO:0000256" key="6">
    <source>
        <dbReference type="ARBA" id="ARBA00022989"/>
    </source>
</evidence>
<evidence type="ECO:0000256" key="8">
    <source>
        <dbReference type="ARBA" id="ARBA00038436"/>
    </source>
</evidence>
<dbReference type="EMBL" id="AGYR01000061">
    <property type="protein sequence ID" value="ENZ08445.1"/>
    <property type="molecule type" value="Genomic_DNA"/>
</dbReference>
<accession>A0A0E2H424</accession>
<reference evidence="11 12" key="1">
    <citation type="submission" date="2013-01" db="EMBL/GenBank/DDBJ databases">
        <title>The Genome Sequence of Clostridium clostridioforme 90A8.</title>
        <authorList>
            <consortium name="The Broad Institute Genome Sequencing Platform"/>
            <person name="Earl A."/>
            <person name="Ward D."/>
            <person name="Feldgarden M."/>
            <person name="Gevers D."/>
            <person name="Courvalin P."/>
            <person name="Lambert T."/>
            <person name="Walker B."/>
            <person name="Young S.K."/>
            <person name="Zeng Q."/>
            <person name="Gargeya S."/>
            <person name="Fitzgerald M."/>
            <person name="Haas B."/>
            <person name="Abouelleil A."/>
            <person name="Alvarado L."/>
            <person name="Arachchi H.M."/>
            <person name="Berlin A.M."/>
            <person name="Chapman S.B."/>
            <person name="Dewar J."/>
            <person name="Goldberg J."/>
            <person name="Griggs A."/>
            <person name="Gujja S."/>
            <person name="Hansen M."/>
            <person name="Howarth C."/>
            <person name="Imamovic A."/>
            <person name="Larimer J."/>
            <person name="McCowan C."/>
            <person name="Murphy C."/>
            <person name="Neiman D."/>
            <person name="Pearson M."/>
            <person name="Priest M."/>
            <person name="Roberts A."/>
            <person name="Saif S."/>
            <person name="Shea T."/>
            <person name="Sisk P."/>
            <person name="Sykes S."/>
            <person name="Wortman J."/>
            <person name="Nusbaum C."/>
            <person name="Birren B."/>
        </authorList>
    </citation>
    <scope>NUCLEOTIDE SEQUENCE [LARGE SCALE GENOMIC DNA]</scope>
    <source>
        <strain evidence="11 12">90A8</strain>
    </source>
</reference>
<dbReference type="PATRIC" id="fig|999408.3.peg.5341"/>
<evidence type="ECO:0000256" key="3">
    <source>
        <dbReference type="ARBA" id="ARBA00022475"/>
    </source>
</evidence>
<feature type="transmembrane region" description="Helical" evidence="9">
    <location>
        <begin position="97"/>
        <end position="115"/>
    </location>
</feature>
<gene>
    <name evidence="11" type="ORF">HMPREF1090_04959</name>
</gene>
<evidence type="ECO:0000256" key="1">
    <source>
        <dbReference type="ARBA" id="ARBA00004429"/>
    </source>
</evidence>
<dbReference type="Pfam" id="PF04290">
    <property type="entry name" value="DctQ"/>
    <property type="match status" value="1"/>
</dbReference>
<comment type="subcellular location">
    <subcellularLocation>
        <location evidence="1">Cell inner membrane</location>
        <topology evidence="1">Multi-pass membrane protein</topology>
    </subcellularLocation>
</comment>
<feature type="transmembrane region" description="Helical" evidence="9">
    <location>
        <begin position="20"/>
        <end position="40"/>
    </location>
</feature>
<feature type="domain" description="Tripartite ATP-independent periplasmic transporters DctQ component" evidence="10">
    <location>
        <begin position="32"/>
        <end position="155"/>
    </location>
</feature>
<name>A0A0E2H424_9FIRM</name>
<dbReference type="PANTHER" id="PTHR35011:SF11">
    <property type="entry name" value="TRAP TRANSPORTER SMALL PERMEASE PROTEIN"/>
    <property type="match status" value="1"/>
</dbReference>
<feature type="transmembrane region" description="Helical" evidence="9">
    <location>
        <begin position="135"/>
        <end position="153"/>
    </location>
</feature>
<keyword evidence="6 9" id="KW-1133">Transmembrane helix</keyword>
<sequence length="178" mass="20565">MLKGIKKVLIDIFNLFYKVIYGYARWVLAVVIVIICAQVFCRNILRTNIRWNQEVALLLTIWMAFLGIAVGAEKNLHIGVELFYDKFPVKIRNVMDVLNRIITLLVGAFFTVYGVRMVLSTMDSRLPVTKWPSSLMYIMIPVSGIAIIYFTVLDIMGLKEYKKTDDAGKFNREEEEKE</sequence>
<organism evidence="11 12">
    <name type="scientific">[Clostridium] clostridioforme 90A8</name>
    <dbReference type="NCBI Taxonomy" id="999408"/>
    <lineage>
        <taxon>Bacteria</taxon>
        <taxon>Bacillati</taxon>
        <taxon>Bacillota</taxon>
        <taxon>Clostridia</taxon>
        <taxon>Lachnospirales</taxon>
        <taxon>Lachnospiraceae</taxon>
        <taxon>Enterocloster</taxon>
    </lineage>
</organism>
<comment type="similarity">
    <text evidence="8">Belongs to the TRAP transporter small permease family.</text>
</comment>
<evidence type="ECO:0000256" key="7">
    <source>
        <dbReference type="ARBA" id="ARBA00023136"/>
    </source>
</evidence>
<dbReference type="HOGENOM" id="CLU_086356_9_1_9"/>
<keyword evidence="7 9" id="KW-0472">Membrane</keyword>
<comment type="caution">
    <text evidence="11">The sequence shown here is derived from an EMBL/GenBank/DDBJ whole genome shotgun (WGS) entry which is preliminary data.</text>
</comment>